<organism evidence="1">
    <name type="scientific">marine metagenome</name>
    <dbReference type="NCBI Taxonomy" id="408172"/>
    <lineage>
        <taxon>unclassified sequences</taxon>
        <taxon>metagenomes</taxon>
        <taxon>ecological metagenomes</taxon>
    </lineage>
</organism>
<evidence type="ECO:0000313" key="1">
    <source>
        <dbReference type="EMBL" id="SVE50558.1"/>
    </source>
</evidence>
<gene>
    <name evidence="1" type="ORF">METZ01_LOCUS503412</name>
</gene>
<protein>
    <submittedName>
        <fullName evidence="1">Uncharacterized protein</fullName>
    </submittedName>
</protein>
<dbReference type="EMBL" id="UINC01221984">
    <property type="protein sequence ID" value="SVE50558.1"/>
    <property type="molecule type" value="Genomic_DNA"/>
</dbReference>
<proteinExistence type="predicted"/>
<accession>A0A383E386</accession>
<dbReference type="AlphaFoldDB" id="A0A383E386"/>
<reference evidence="1" key="1">
    <citation type="submission" date="2018-05" db="EMBL/GenBank/DDBJ databases">
        <authorList>
            <person name="Lanie J.A."/>
            <person name="Ng W.-L."/>
            <person name="Kazmierczak K.M."/>
            <person name="Andrzejewski T.M."/>
            <person name="Davidsen T.M."/>
            <person name="Wayne K.J."/>
            <person name="Tettelin H."/>
            <person name="Glass J.I."/>
            <person name="Rusch D."/>
            <person name="Podicherti R."/>
            <person name="Tsui H.-C.T."/>
            <person name="Winkler M.E."/>
        </authorList>
    </citation>
    <scope>NUCLEOTIDE SEQUENCE</scope>
</reference>
<name>A0A383E386_9ZZZZ</name>
<sequence>MGPDPVVVTAKDRLHTIILYKRPVGNMSPDRDRAGTVIN</sequence>